<dbReference type="EMBL" id="KZ857574">
    <property type="protein sequence ID" value="RDX40219.1"/>
    <property type="molecule type" value="Genomic_DNA"/>
</dbReference>
<sequence>MSCRHAVSSALHALAALSARSRALEYGLQCESRQRVKSAAVQPVSSRRRPECGTSSRCVEFRLKKPRESDQRERGGGGKRQRRR</sequence>
<feature type="region of interest" description="Disordered" evidence="1">
    <location>
        <begin position="63"/>
        <end position="84"/>
    </location>
</feature>
<protein>
    <submittedName>
        <fullName evidence="2">Uncharacterized protein</fullName>
    </submittedName>
</protein>
<keyword evidence="3" id="KW-1185">Reference proteome</keyword>
<reference evidence="2 3" key="1">
    <citation type="journal article" date="2018" name="Biotechnol. Biofuels">
        <title>Integrative visual omics of the white-rot fungus Polyporus brumalis exposes the biotechnological potential of its oxidative enzymes for delignifying raw plant biomass.</title>
        <authorList>
            <person name="Miyauchi S."/>
            <person name="Rancon A."/>
            <person name="Drula E."/>
            <person name="Hage H."/>
            <person name="Chaduli D."/>
            <person name="Favel A."/>
            <person name="Grisel S."/>
            <person name="Henrissat B."/>
            <person name="Herpoel-Gimbert I."/>
            <person name="Ruiz-Duenas F.J."/>
            <person name="Chevret D."/>
            <person name="Hainaut M."/>
            <person name="Lin J."/>
            <person name="Wang M."/>
            <person name="Pangilinan J."/>
            <person name="Lipzen A."/>
            <person name="Lesage-Meessen L."/>
            <person name="Navarro D."/>
            <person name="Riley R."/>
            <person name="Grigoriev I.V."/>
            <person name="Zhou S."/>
            <person name="Raouche S."/>
            <person name="Rosso M.N."/>
        </authorList>
    </citation>
    <scope>NUCLEOTIDE SEQUENCE [LARGE SCALE GENOMIC DNA]</scope>
    <source>
        <strain evidence="2 3">BRFM 1820</strain>
    </source>
</reference>
<evidence type="ECO:0000313" key="2">
    <source>
        <dbReference type="EMBL" id="RDX40219.1"/>
    </source>
</evidence>
<proteinExistence type="predicted"/>
<feature type="compositionally biased region" description="Basic and acidic residues" evidence="1">
    <location>
        <begin position="63"/>
        <end position="76"/>
    </location>
</feature>
<evidence type="ECO:0000256" key="1">
    <source>
        <dbReference type="SAM" id="MobiDB-lite"/>
    </source>
</evidence>
<gene>
    <name evidence="2" type="ORF">OH76DRAFT_1413105</name>
</gene>
<dbReference type="Proteomes" id="UP000256964">
    <property type="component" value="Unassembled WGS sequence"/>
</dbReference>
<organism evidence="2 3">
    <name type="scientific">Lentinus brumalis</name>
    <dbReference type="NCBI Taxonomy" id="2498619"/>
    <lineage>
        <taxon>Eukaryota</taxon>
        <taxon>Fungi</taxon>
        <taxon>Dikarya</taxon>
        <taxon>Basidiomycota</taxon>
        <taxon>Agaricomycotina</taxon>
        <taxon>Agaricomycetes</taxon>
        <taxon>Polyporales</taxon>
        <taxon>Polyporaceae</taxon>
        <taxon>Lentinus</taxon>
    </lineage>
</organism>
<evidence type="ECO:0000313" key="3">
    <source>
        <dbReference type="Proteomes" id="UP000256964"/>
    </source>
</evidence>
<dbReference type="AlphaFoldDB" id="A0A371CIW2"/>
<accession>A0A371CIW2</accession>
<name>A0A371CIW2_9APHY</name>